<keyword evidence="3" id="KW-0812">Transmembrane</keyword>
<dbReference type="SUPFAM" id="SSF143120">
    <property type="entry name" value="YefM-like"/>
    <property type="match status" value="1"/>
</dbReference>
<evidence type="ECO:0000256" key="1">
    <source>
        <dbReference type="ARBA" id="ARBA00009981"/>
    </source>
</evidence>
<dbReference type="EMBL" id="BMEO01000005">
    <property type="protein sequence ID" value="GGF94135.1"/>
    <property type="molecule type" value="Genomic_DNA"/>
</dbReference>
<feature type="transmembrane region" description="Helical" evidence="3">
    <location>
        <begin position="6"/>
        <end position="24"/>
    </location>
</feature>
<proteinExistence type="inferred from homology"/>
<comment type="similarity">
    <text evidence="1 2">Belongs to the phD/YefM antitoxin family.</text>
</comment>
<name>A0A917CP61_9GAMM</name>
<dbReference type="InterPro" id="IPR036165">
    <property type="entry name" value="YefM-like_sf"/>
</dbReference>
<evidence type="ECO:0000313" key="5">
    <source>
        <dbReference type="Proteomes" id="UP000605253"/>
    </source>
</evidence>
<keyword evidence="3" id="KW-1133">Transmembrane helix</keyword>
<dbReference type="NCBIfam" id="TIGR01552">
    <property type="entry name" value="phd_fam"/>
    <property type="match status" value="1"/>
</dbReference>
<protein>
    <recommendedName>
        <fullName evidence="2">Antitoxin</fullName>
    </recommendedName>
</protein>
<reference evidence="4" key="2">
    <citation type="submission" date="2020-09" db="EMBL/GenBank/DDBJ databases">
        <authorList>
            <person name="Sun Q."/>
            <person name="Zhou Y."/>
        </authorList>
    </citation>
    <scope>NUCLEOTIDE SEQUENCE</scope>
    <source>
        <strain evidence="4">CGMCC 1.12181</strain>
    </source>
</reference>
<sequence>MLESTLIILVILSILIKIDTLNFIKNTMENTITATQAKQEFGELILRSQKSPVQVTKNGKPVAVILSDTDYQQMKKQNLRAALIEGELSGDAGELDIQAIKEKARKQMADAQDS</sequence>
<dbReference type="Proteomes" id="UP000605253">
    <property type="component" value="Unassembled WGS sequence"/>
</dbReference>
<evidence type="ECO:0000256" key="3">
    <source>
        <dbReference type="SAM" id="Phobius"/>
    </source>
</evidence>
<gene>
    <name evidence="4" type="ORF">GCM10011365_14240</name>
</gene>
<keyword evidence="3" id="KW-0472">Membrane</keyword>
<evidence type="ECO:0000313" key="4">
    <source>
        <dbReference type="EMBL" id="GGF94135.1"/>
    </source>
</evidence>
<dbReference type="InterPro" id="IPR006442">
    <property type="entry name" value="Antitoxin_Phd/YefM"/>
</dbReference>
<keyword evidence="5" id="KW-1185">Reference proteome</keyword>
<reference evidence="4" key="1">
    <citation type="journal article" date="2014" name="Int. J. Syst. Evol. Microbiol.">
        <title>Complete genome sequence of Corynebacterium casei LMG S-19264T (=DSM 44701T), isolated from a smear-ripened cheese.</title>
        <authorList>
            <consortium name="US DOE Joint Genome Institute (JGI-PGF)"/>
            <person name="Walter F."/>
            <person name="Albersmeier A."/>
            <person name="Kalinowski J."/>
            <person name="Ruckert C."/>
        </authorList>
    </citation>
    <scope>NUCLEOTIDE SEQUENCE</scope>
    <source>
        <strain evidence="4">CGMCC 1.12181</strain>
    </source>
</reference>
<dbReference type="Pfam" id="PF02604">
    <property type="entry name" value="PhdYeFM_antitox"/>
    <property type="match status" value="1"/>
</dbReference>
<dbReference type="Gene3D" id="3.40.1620.10">
    <property type="entry name" value="YefM-like domain"/>
    <property type="match status" value="1"/>
</dbReference>
<comment type="function">
    <text evidence="2">Antitoxin component of a type II toxin-antitoxin (TA) system.</text>
</comment>
<comment type="caution">
    <text evidence="4">The sequence shown here is derived from an EMBL/GenBank/DDBJ whole genome shotgun (WGS) entry which is preliminary data.</text>
</comment>
<evidence type="ECO:0000256" key="2">
    <source>
        <dbReference type="RuleBase" id="RU362080"/>
    </source>
</evidence>
<organism evidence="4 5">
    <name type="scientific">Marinicella pacifica</name>
    <dbReference type="NCBI Taxonomy" id="1171543"/>
    <lineage>
        <taxon>Bacteria</taxon>
        <taxon>Pseudomonadati</taxon>
        <taxon>Pseudomonadota</taxon>
        <taxon>Gammaproteobacteria</taxon>
        <taxon>Lysobacterales</taxon>
        <taxon>Marinicellaceae</taxon>
        <taxon>Marinicella</taxon>
    </lineage>
</organism>
<dbReference type="AlphaFoldDB" id="A0A917CP61"/>
<accession>A0A917CP61</accession>